<dbReference type="OrthoDB" id="2620172at2"/>
<sequence length="116" mass="12860">MQNKFSLAAAQEALKQSGQEFTLLLEHGTLAVELYQPHETVKQTPHEQDEVYVIATGESKFFLSGETSQVRAGDFLFVPAAAEHRFLNFSPDFSTWVLFYGPKGGENGIVKKVAIP</sequence>
<dbReference type="Proteomes" id="UP000253919">
    <property type="component" value="Unassembled WGS sequence"/>
</dbReference>
<dbReference type="EMBL" id="QASA01000001">
    <property type="protein sequence ID" value="RDC64503.1"/>
    <property type="molecule type" value="Genomic_DNA"/>
</dbReference>
<protein>
    <recommendedName>
        <fullName evidence="1">Cupin type-2 domain-containing protein</fullName>
    </recommendedName>
</protein>
<evidence type="ECO:0000313" key="2">
    <source>
        <dbReference type="EMBL" id="RDC64503.1"/>
    </source>
</evidence>
<reference evidence="2 3" key="1">
    <citation type="submission" date="2018-04" db="EMBL/GenBank/DDBJ databases">
        <title>Adhaeribacter sp. HMF7616 genome sequencing and assembly.</title>
        <authorList>
            <person name="Kang H."/>
            <person name="Kang J."/>
            <person name="Cha I."/>
            <person name="Kim H."/>
            <person name="Joh K."/>
        </authorList>
    </citation>
    <scope>NUCLEOTIDE SEQUENCE [LARGE SCALE GENOMIC DNA]</scope>
    <source>
        <strain evidence="2 3">HMF7616</strain>
    </source>
</reference>
<dbReference type="AlphaFoldDB" id="A0A369QHX3"/>
<dbReference type="Gene3D" id="2.60.120.10">
    <property type="entry name" value="Jelly Rolls"/>
    <property type="match status" value="1"/>
</dbReference>
<evidence type="ECO:0000313" key="3">
    <source>
        <dbReference type="Proteomes" id="UP000253919"/>
    </source>
</evidence>
<evidence type="ECO:0000259" key="1">
    <source>
        <dbReference type="Pfam" id="PF07883"/>
    </source>
</evidence>
<gene>
    <name evidence="2" type="ORF">AHMF7616_03117</name>
</gene>
<dbReference type="InterPro" id="IPR014710">
    <property type="entry name" value="RmlC-like_jellyroll"/>
</dbReference>
<dbReference type="InterPro" id="IPR011051">
    <property type="entry name" value="RmlC_Cupin_sf"/>
</dbReference>
<keyword evidence="3" id="KW-1185">Reference proteome</keyword>
<organism evidence="2 3">
    <name type="scientific">Adhaeribacter pallidiroseus</name>
    <dbReference type="NCBI Taxonomy" id="2072847"/>
    <lineage>
        <taxon>Bacteria</taxon>
        <taxon>Pseudomonadati</taxon>
        <taxon>Bacteroidota</taxon>
        <taxon>Cytophagia</taxon>
        <taxon>Cytophagales</taxon>
        <taxon>Hymenobacteraceae</taxon>
        <taxon>Adhaeribacter</taxon>
    </lineage>
</organism>
<dbReference type="SUPFAM" id="SSF51182">
    <property type="entry name" value="RmlC-like cupins"/>
    <property type="match status" value="1"/>
</dbReference>
<accession>A0A369QHX3</accession>
<dbReference type="InterPro" id="IPR013096">
    <property type="entry name" value="Cupin_2"/>
</dbReference>
<name>A0A369QHX3_9BACT</name>
<dbReference type="Pfam" id="PF07883">
    <property type="entry name" value="Cupin_2"/>
    <property type="match status" value="1"/>
</dbReference>
<proteinExistence type="predicted"/>
<dbReference type="RefSeq" id="WP_115373649.1">
    <property type="nucleotide sequence ID" value="NZ_QASA01000001.1"/>
</dbReference>
<feature type="domain" description="Cupin type-2" evidence="1">
    <location>
        <begin position="33"/>
        <end position="90"/>
    </location>
</feature>
<comment type="caution">
    <text evidence="2">The sequence shown here is derived from an EMBL/GenBank/DDBJ whole genome shotgun (WGS) entry which is preliminary data.</text>
</comment>